<accession>A0A1H0HXK7</accession>
<dbReference type="AlphaFoldDB" id="A0A1H0HXK7"/>
<keyword evidence="1" id="KW-0812">Transmembrane</keyword>
<evidence type="ECO:0000313" key="3">
    <source>
        <dbReference type="Proteomes" id="UP000198778"/>
    </source>
</evidence>
<gene>
    <name evidence="2" type="ORF">SAMN04488053_10987</name>
</gene>
<feature type="transmembrane region" description="Helical" evidence="1">
    <location>
        <begin position="9"/>
        <end position="27"/>
    </location>
</feature>
<evidence type="ECO:0000256" key="1">
    <source>
        <dbReference type="SAM" id="Phobius"/>
    </source>
</evidence>
<keyword evidence="3" id="KW-1185">Reference proteome</keyword>
<sequence>MKHFSIKKFCILLSSSLLIFGVSWFLFLHRNLHPYNVEITEHSEVMKAEGPVISGEISTDQTEAENLHQLAVVDMEKFNLELHLLFSVITLSLFLTSLFQWRACKKMKENDKRNKRVKRMTVGLLFSFLMAVLQYVIAGHALNGVFS</sequence>
<dbReference type="STRING" id="745820.SAMN04488053_10987"/>
<keyword evidence="1" id="KW-0472">Membrane</keyword>
<protein>
    <submittedName>
        <fullName evidence="2">Uncharacterized protein</fullName>
    </submittedName>
</protein>
<name>A0A1H0HXK7_9BACI</name>
<proteinExistence type="predicted"/>
<dbReference type="Proteomes" id="UP000198778">
    <property type="component" value="Unassembled WGS sequence"/>
</dbReference>
<dbReference type="EMBL" id="FNIL01000009">
    <property type="protein sequence ID" value="SDO23894.1"/>
    <property type="molecule type" value="Genomic_DNA"/>
</dbReference>
<keyword evidence="1" id="KW-1133">Transmembrane helix</keyword>
<evidence type="ECO:0000313" key="2">
    <source>
        <dbReference type="EMBL" id="SDO23894.1"/>
    </source>
</evidence>
<feature type="transmembrane region" description="Helical" evidence="1">
    <location>
        <begin position="122"/>
        <end position="142"/>
    </location>
</feature>
<organism evidence="2 3">
    <name type="scientific">Alkalicoccus daliensis</name>
    <dbReference type="NCBI Taxonomy" id="745820"/>
    <lineage>
        <taxon>Bacteria</taxon>
        <taxon>Bacillati</taxon>
        <taxon>Bacillota</taxon>
        <taxon>Bacilli</taxon>
        <taxon>Bacillales</taxon>
        <taxon>Bacillaceae</taxon>
        <taxon>Alkalicoccus</taxon>
    </lineage>
</organism>
<reference evidence="3" key="1">
    <citation type="submission" date="2016-10" db="EMBL/GenBank/DDBJ databases">
        <authorList>
            <person name="Varghese N."/>
            <person name="Submissions S."/>
        </authorList>
    </citation>
    <scope>NUCLEOTIDE SEQUENCE [LARGE SCALE GENOMIC DNA]</scope>
    <source>
        <strain evidence="3">CGMCC 1.10369</strain>
    </source>
</reference>
<feature type="transmembrane region" description="Helical" evidence="1">
    <location>
        <begin position="82"/>
        <end position="101"/>
    </location>
</feature>